<feature type="region of interest" description="Disordered" evidence="10">
    <location>
        <begin position="65"/>
        <end position="98"/>
    </location>
</feature>
<evidence type="ECO:0000256" key="3">
    <source>
        <dbReference type="ARBA" id="ARBA00022525"/>
    </source>
</evidence>
<dbReference type="EMBL" id="SOCP01000010">
    <property type="protein sequence ID" value="TDV47012.1"/>
    <property type="molecule type" value="Genomic_DNA"/>
</dbReference>
<dbReference type="NCBIfam" id="TIGR03296">
    <property type="entry name" value="M6dom_TIGR03296"/>
    <property type="match status" value="1"/>
</dbReference>
<accession>A0A4R7VD18</accession>
<evidence type="ECO:0000256" key="5">
    <source>
        <dbReference type="ARBA" id="ARBA00022723"/>
    </source>
</evidence>
<gene>
    <name evidence="14" type="ORF">CLV71_110195</name>
</gene>
<evidence type="ECO:0000256" key="7">
    <source>
        <dbReference type="ARBA" id="ARBA00022801"/>
    </source>
</evidence>
<evidence type="ECO:0000259" key="13">
    <source>
        <dbReference type="Pfam" id="PF20774"/>
    </source>
</evidence>
<feature type="chain" id="PRO_5020832930" evidence="11">
    <location>
        <begin position="29"/>
        <end position="795"/>
    </location>
</feature>
<dbReference type="PIRSF" id="PIRSF007519">
    <property type="entry name" value="Protease_InhA"/>
    <property type="match status" value="1"/>
</dbReference>
<feature type="compositionally biased region" description="Low complexity" evidence="10">
    <location>
        <begin position="24"/>
        <end position="36"/>
    </location>
</feature>
<protein>
    <submittedName>
        <fullName evidence="14">Immune inhibitor A</fullName>
    </submittedName>
</protein>
<dbReference type="SUPFAM" id="SSF55486">
    <property type="entry name" value="Metalloproteases ('zincins'), catalytic domain"/>
    <property type="match status" value="1"/>
</dbReference>
<comment type="caution">
    <text evidence="14">The sequence shown here is derived from an EMBL/GenBank/DDBJ whole genome shotgun (WGS) entry which is preliminary data.</text>
</comment>
<organism evidence="14 15">
    <name type="scientific">Actinophytocola oryzae</name>
    <dbReference type="NCBI Taxonomy" id="502181"/>
    <lineage>
        <taxon>Bacteria</taxon>
        <taxon>Bacillati</taxon>
        <taxon>Actinomycetota</taxon>
        <taxon>Actinomycetes</taxon>
        <taxon>Pseudonocardiales</taxon>
        <taxon>Pseudonocardiaceae</taxon>
    </lineage>
</organism>
<feature type="domain" description="Immune inhibitor A-like metallopeptidase VEG" evidence="13">
    <location>
        <begin position="631"/>
        <end position="785"/>
    </location>
</feature>
<dbReference type="InterPro" id="IPR048665">
    <property type="entry name" value="InhA-like_VEG"/>
</dbReference>
<dbReference type="GO" id="GO:0005576">
    <property type="term" value="C:extracellular region"/>
    <property type="evidence" value="ECO:0007669"/>
    <property type="project" value="UniProtKB-SubCell"/>
</dbReference>
<name>A0A4R7VD18_9PSEU</name>
<dbReference type="Pfam" id="PF20773">
    <property type="entry name" value="InhA-like_MAM"/>
    <property type="match status" value="1"/>
</dbReference>
<dbReference type="GO" id="GO:0046872">
    <property type="term" value="F:metal ion binding"/>
    <property type="evidence" value="ECO:0007669"/>
    <property type="project" value="UniProtKB-KW"/>
</dbReference>
<sequence>MQRRILVGLTSAALVAAGLATMGPAAQAAPPSGDAARTAAPLVDDLPNPAEEKRRALRQEALADVLSGDRKAEKRGGSTVVKMGTKPGPKSKAKAKNKAGKVDQYVELSREKTDNIFVVLVEFGNERHPNYPDQDTDPNTAGPTKFDGPLHNEIPEPDRSKDNSTIWQADYNRQHFQDLYFSTDPGVDSVANYYAKQSSGRYSVQGYVTDWVKVRYNEARYGRSNGYPCPDNICSNSYSLVADGVNQWYNDQIASGKTVEQVKAQLAQYDVWDRNDHDGDGNFDEPDGYIDHFQIVHAGGDQADGDPIQGEDAVWSHRSFAFSNTTSGPEGNLEGGSQIGTTGIWVGDYTMQPENGGIGVFAHEYGHDLGLPDLYDFSGSGGQNHLNWWSLMAQQRVSGPGEVLGSRVNDMDPWSKLQLGWLDYEVTVAGQTKTLELGPHEYNSNKPQGVVVVLPDKPVQFQYGAPAAGANQWWSTKGDDIDTSMTRTVDLTGKTSAALDLQARYDIETDFDYLYVQASVDGGATWQTLDGTVDGTPFSRDADDQPALTGSSEGAWQDMHVSLDSLAGKTAQLRFRYKTDGAVAENGFFADEISITADGQQIFADGAENGANGWTLDGFRTTQQTETVMFDNFYIASHRTYESYDQYMKTGPYNVGDPAKPDWVEHFPYETGLGVWYWDTSYDDNNTSQHQGSGLVLPVDAHPAPIYNLEGQPWRERIAGYDAPFSLEKADSFTLHVNGKPSYIRGQNAVPLFDDTKKFWYAEQPNAGVKLPATGTTIRVVSENGTSMKIKVGTK</sequence>
<evidence type="ECO:0000256" key="9">
    <source>
        <dbReference type="ARBA" id="ARBA00023049"/>
    </source>
</evidence>
<evidence type="ECO:0000256" key="10">
    <source>
        <dbReference type="SAM" id="MobiDB-lite"/>
    </source>
</evidence>
<dbReference type="Gene3D" id="2.60.120.260">
    <property type="entry name" value="Galactose-binding domain-like"/>
    <property type="match status" value="1"/>
</dbReference>
<evidence type="ECO:0000256" key="11">
    <source>
        <dbReference type="SAM" id="SignalP"/>
    </source>
</evidence>
<proteinExistence type="predicted"/>
<reference evidence="14 15" key="1">
    <citation type="submission" date="2019-03" db="EMBL/GenBank/DDBJ databases">
        <title>Genomic Encyclopedia of Archaeal and Bacterial Type Strains, Phase II (KMG-II): from individual species to whole genera.</title>
        <authorList>
            <person name="Goeker M."/>
        </authorList>
    </citation>
    <scope>NUCLEOTIDE SEQUENCE [LARGE SCALE GENOMIC DNA]</scope>
    <source>
        <strain evidence="14 15">DSM 45499</strain>
    </source>
</reference>
<comment type="subcellular location">
    <subcellularLocation>
        <location evidence="2">Secreted</location>
    </subcellularLocation>
</comment>
<evidence type="ECO:0000256" key="2">
    <source>
        <dbReference type="ARBA" id="ARBA00004613"/>
    </source>
</evidence>
<dbReference type="AlphaFoldDB" id="A0A4R7VD18"/>
<dbReference type="InterPro" id="IPR012300">
    <property type="entry name" value="Pept_M6_InhA"/>
</dbReference>
<dbReference type="PANTHER" id="PTHR13062">
    <property type="entry name" value="COLLAGENASE"/>
    <property type="match status" value="1"/>
</dbReference>
<evidence type="ECO:0000313" key="14">
    <source>
        <dbReference type="EMBL" id="TDV47012.1"/>
    </source>
</evidence>
<keyword evidence="9" id="KW-0482">Metalloprotease</keyword>
<feature type="region of interest" description="Disordered" evidence="10">
    <location>
        <begin position="24"/>
        <end position="53"/>
    </location>
</feature>
<keyword evidence="8" id="KW-0862">Zinc</keyword>
<feature type="signal peptide" evidence="11">
    <location>
        <begin position="1"/>
        <end position="28"/>
    </location>
</feature>
<dbReference type="InterPro" id="IPR008757">
    <property type="entry name" value="Peptidase_M6-like_domain"/>
</dbReference>
<dbReference type="GO" id="GO:0008237">
    <property type="term" value="F:metallopeptidase activity"/>
    <property type="evidence" value="ECO:0007669"/>
    <property type="project" value="UniProtKB-KW"/>
</dbReference>
<evidence type="ECO:0000256" key="4">
    <source>
        <dbReference type="ARBA" id="ARBA00022670"/>
    </source>
</evidence>
<keyword evidence="6 11" id="KW-0732">Signal</keyword>
<feature type="compositionally biased region" description="Basic and acidic residues" evidence="10">
    <location>
        <begin position="67"/>
        <end position="76"/>
    </location>
</feature>
<feature type="domain" description="Peptidase M6-like" evidence="12">
    <location>
        <begin position="104"/>
        <end position="420"/>
    </location>
</feature>
<comment type="cofactor">
    <cofactor evidence="1">
        <name>Zn(2+)</name>
        <dbReference type="ChEBI" id="CHEBI:29105"/>
    </cofactor>
</comment>
<evidence type="ECO:0000313" key="15">
    <source>
        <dbReference type="Proteomes" id="UP000294927"/>
    </source>
</evidence>
<dbReference type="Pfam" id="PF05547">
    <property type="entry name" value="Peptidase_M6"/>
    <property type="match status" value="1"/>
</dbReference>
<dbReference type="Proteomes" id="UP000294927">
    <property type="component" value="Unassembled WGS sequence"/>
</dbReference>
<keyword evidence="15" id="KW-1185">Reference proteome</keyword>
<evidence type="ECO:0000259" key="12">
    <source>
        <dbReference type="Pfam" id="PF05547"/>
    </source>
</evidence>
<dbReference type="PANTHER" id="PTHR13062:SF12">
    <property type="entry name" value="ALPHA-2-MACROGLOBULIN DOMAIN-CONTAINING PROTEIN"/>
    <property type="match status" value="1"/>
</dbReference>
<keyword evidence="5" id="KW-0479">Metal-binding</keyword>
<dbReference type="RefSeq" id="WP_243866716.1">
    <property type="nucleotide sequence ID" value="NZ_SOCP01000010.1"/>
</dbReference>
<evidence type="ECO:0000256" key="8">
    <source>
        <dbReference type="ARBA" id="ARBA00022833"/>
    </source>
</evidence>
<evidence type="ECO:0000256" key="6">
    <source>
        <dbReference type="ARBA" id="ARBA00022729"/>
    </source>
</evidence>
<evidence type="ECO:0000256" key="1">
    <source>
        <dbReference type="ARBA" id="ARBA00001947"/>
    </source>
</evidence>
<dbReference type="GO" id="GO:0006508">
    <property type="term" value="P:proteolysis"/>
    <property type="evidence" value="ECO:0007669"/>
    <property type="project" value="UniProtKB-KW"/>
</dbReference>
<keyword evidence="4" id="KW-0645">Protease</keyword>
<keyword evidence="3" id="KW-0964">Secreted</keyword>
<keyword evidence="7" id="KW-0378">Hydrolase</keyword>
<feature type="compositionally biased region" description="Basic residues" evidence="10">
    <location>
        <begin position="89"/>
        <end position="98"/>
    </location>
</feature>
<dbReference type="Pfam" id="PF20774">
    <property type="entry name" value="InhA-like_VEG"/>
    <property type="match status" value="1"/>
</dbReference>